<dbReference type="EMBL" id="CP044543">
    <property type="protein sequence ID" value="QFI76964.1"/>
    <property type="molecule type" value="Genomic_DNA"/>
</dbReference>
<accession>A0A5P6PGE0</accession>
<protein>
    <submittedName>
        <fullName evidence="1">Uncharacterized protein</fullName>
    </submittedName>
</protein>
<evidence type="ECO:0000313" key="2">
    <source>
        <dbReference type="Proteomes" id="UP000325641"/>
    </source>
</evidence>
<evidence type="ECO:0000313" key="1">
    <source>
        <dbReference type="EMBL" id="QFI76964.1"/>
    </source>
</evidence>
<dbReference type="Proteomes" id="UP000325641">
    <property type="component" value="Chromosome"/>
</dbReference>
<dbReference type="AlphaFoldDB" id="A0A5P6PGE0"/>
<reference evidence="2" key="1">
    <citation type="submission" date="2019-10" db="EMBL/GenBank/DDBJ databases">
        <title>Complete Genome Sequence of Bradyrhizobium betae type strain PL7HG1T.</title>
        <authorList>
            <person name="Bromfield E.S.P."/>
            <person name="Cloutier S."/>
        </authorList>
    </citation>
    <scope>NUCLEOTIDE SEQUENCE [LARGE SCALE GENOMIC DNA]</scope>
    <source>
        <strain evidence="2">PL7HG1</strain>
    </source>
</reference>
<dbReference type="RefSeq" id="WP_151650362.1">
    <property type="nucleotide sequence ID" value="NZ_CP044543.1"/>
</dbReference>
<name>A0A5P6PGE0_9BRAD</name>
<dbReference type="OrthoDB" id="7857369at2"/>
<sequence length="212" mass="24786">MRRQEQRNVYIHNDLDSAAFYFNERIKKRLAEDDRDGIAYECMALATMCAFTWEAYLNFYGFKLLKAFRNERWPLHRKSHHVFQKLKIKPDWPTRPYLSIRNLTTVRNMLAHGKPVEETIDKIEEGSPSEIDRQRIDLSGKWQEFCTTDKVLEQYEDLQKVWEQMFKASGLGPFDTMSHGQGGVEYIEDVEVTEVITKKAAFGKGLAKPAKS</sequence>
<gene>
    <name evidence="1" type="ORF">F8237_34010</name>
</gene>
<dbReference type="KEGG" id="bbet:F8237_34010"/>
<organism evidence="1 2">
    <name type="scientific">Bradyrhizobium betae</name>
    <dbReference type="NCBI Taxonomy" id="244734"/>
    <lineage>
        <taxon>Bacteria</taxon>
        <taxon>Pseudomonadati</taxon>
        <taxon>Pseudomonadota</taxon>
        <taxon>Alphaproteobacteria</taxon>
        <taxon>Hyphomicrobiales</taxon>
        <taxon>Nitrobacteraceae</taxon>
        <taxon>Bradyrhizobium</taxon>
    </lineage>
</organism>
<proteinExistence type="predicted"/>